<dbReference type="PANTHER" id="PTHR31669">
    <property type="entry name" value="PROTEIN FAR1-RELATED SEQUENCE 10-RELATED"/>
    <property type="match status" value="1"/>
</dbReference>
<dbReference type="AlphaFoldDB" id="A0A8J5L8B6"/>
<proteinExistence type="inferred from homology"/>
<keyword evidence="1" id="KW-0862">Zinc</keyword>
<dbReference type="GO" id="GO:0005634">
    <property type="term" value="C:nucleus"/>
    <property type="evidence" value="ECO:0007669"/>
    <property type="project" value="UniProtKB-SubCell"/>
</dbReference>
<accession>A0A8J5L8B6</accession>
<dbReference type="EMBL" id="JACMSC010000010">
    <property type="protein sequence ID" value="KAG6504385.1"/>
    <property type="molecule type" value="Genomic_DNA"/>
</dbReference>
<comment type="function">
    <text evidence="1">Putative transcription activator involved in regulating light control of development.</text>
</comment>
<dbReference type="PANTHER" id="PTHR31669:SF283">
    <property type="entry name" value="PROTEIN FAR1-RELATED SEQUENCE"/>
    <property type="match status" value="1"/>
</dbReference>
<keyword evidence="1" id="KW-0539">Nucleus</keyword>
<comment type="similarity">
    <text evidence="1">Belongs to the FHY3/FAR1 family.</text>
</comment>
<evidence type="ECO:0000313" key="2">
    <source>
        <dbReference type="EMBL" id="KAG6504385.1"/>
    </source>
</evidence>
<keyword evidence="3" id="KW-1185">Reference proteome</keyword>
<dbReference type="GO" id="GO:0008270">
    <property type="term" value="F:zinc ion binding"/>
    <property type="evidence" value="ECO:0007669"/>
    <property type="project" value="UniProtKB-UniRule"/>
</dbReference>
<comment type="caution">
    <text evidence="2">The sequence shown here is derived from an EMBL/GenBank/DDBJ whole genome shotgun (WGS) entry which is preliminary data.</text>
</comment>
<dbReference type="InterPro" id="IPR031052">
    <property type="entry name" value="FHY3/FAR1"/>
</dbReference>
<comment type="subcellular location">
    <subcellularLocation>
        <location evidence="1">Nucleus</location>
    </subcellularLocation>
</comment>
<keyword evidence="1" id="KW-0479">Metal-binding</keyword>
<sequence>MQCCRFWSRSGRNPIAIRPESGRVRLRPDSDRIAARIGSIASASVVANLAMKRPDSGSHLAGIRLTVAGRPAEGRQWPFGEVGSGRLASPWSVKEPPPRLRARKFNGDVPLMSSLNNGDRQLFTVSSMMFGITASGAKGVCIGGVERSTSTPPIAEVGSSTPAAASSIILLLISRLDIEFLLSELMEPSWIRTAAKLLVQPVLSEFELELLLNLVVERAGVILVGGESSAPPRCELKEPLQDSNFLFVRPNPLEEPARIIQADYGERGPFSRVRGGGDGNAILMQLVLFLRSLLRCEEIIMEEGKFDSNEMKDNIDPSPSTVEKVKLPEIGMIFSSEEEYDSALKKNIENEKKLDFVSFNSIMPVILGHSIERQFQNAYTNNIFKLFQDEIRGLMFCDVSLLREEGITLIFEVVENMLGNNGHPRREVSFRVHYTELDCQLKCVYRLFEFRGILYRHVIKVLMRMKVIEIPMRYIMDRWRKNIKRGYQSISNIYDDYGCDGKRLRYNTLTPLMQEVQQLGVENDGICSVLVKIMKDTKEKLIIAMDNGQSMVEQLEEASTSGAKVIHSPLKVRTKGAIQKEIAAKLQNAHPCGFKPQHKPQLSVLQFHDFYAFEYKFLIFVIHYIRSASLRICSGHAGCDGLYV</sequence>
<protein>
    <recommendedName>
        <fullName evidence="1">Protein FAR1-RELATED SEQUENCE</fullName>
    </recommendedName>
</protein>
<keyword evidence="1" id="KW-0863">Zinc-finger</keyword>
<dbReference type="Proteomes" id="UP000734854">
    <property type="component" value="Unassembled WGS sequence"/>
</dbReference>
<name>A0A8J5L8B6_ZINOF</name>
<reference evidence="2 3" key="1">
    <citation type="submission" date="2020-08" db="EMBL/GenBank/DDBJ databases">
        <title>Plant Genome Project.</title>
        <authorList>
            <person name="Zhang R.-G."/>
        </authorList>
    </citation>
    <scope>NUCLEOTIDE SEQUENCE [LARGE SCALE GENOMIC DNA]</scope>
    <source>
        <tissue evidence="2">Rhizome</tissue>
    </source>
</reference>
<evidence type="ECO:0000256" key="1">
    <source>
        <dbReference type="RuleBase" id="RU367018"/>
    </source>
</evidence>
<dbReference type="GO" id="GO:0006355">
    <property type="term" value="P:regulation of DNA-templated transcription"/>
    <property type="evidence" value="ECO:0007669"/>
    <property type="project" value="UniProtKB-UniRule"/>
</dbReference>
<gene>
    <name evidence="2" type="ORF">ZIOFF_036718</name>
</gene>
<organism evidence="2 3">
    <name type="scientific">Zingiber officinale</name>
    <name type="common">Ginger</name>
    <name type="synonym">Amomum zingiber</name>
    <dbReference type="NCBI Taxonomy" id="94328"/>
    <lineage>
        <taxon>Eukaryota</taxon>
        <taxon>Viridiplantae</taxon>
        <taxon>Streptophyta</taxon>
        <taxon>Embryophyta</taxon>
        <taxon>Tracheophyta</taxon>
        <taxon>Spermatophyta</taxon>
        <taxon>Magnoliopsida</taxon>
        <taxon>Liliopsida</taxon>
        <taxon>Zingiberales</taxon>
        <taxon>Zingiberaceae</taxon>
        <taxon>Zingiber</taxon>
    </lineage>
</organism>
<evidence type="ECO:0000313" key="3">
    <source>
        <dbReference type="Proteomes" id="UP000734854"/>
    </source>
</evidence>